<dbReference type="Proteomes" id="UP000672009">
    <property type="component" value="Chromosome"/>
</dbReference>
<accession>A0A975F6D8</accession>
<evidence type="ECO:0000313" key="2">
    <source>
        <dbReference type="Proteomes" id="UP000672009"/>
    </source>
</evidence>
<proteinExistence type="predicted"/>
<dbReference type="KEGG" id="tun:J9260_10705"/>
<reference evidence="1" key="1">
    <citation type="submission" date="2021-04" db="EMBL/GenBank/DDBJ databases">
        <title>Genomics, taxonomy and metabolism of representatives of sulfur bacteria of the genus Thiothrix: Thiothrix fructosivorans QT, Thiothrix unzii A1T and three new species, Thiothrix subterranea sp. nov., Thiothrix litoralis sp. nov. and 'Candidatus Thiothrix anitrata' sp. nov.</title>
        <authorList>
            <person name="Ravin N.V."/>
            <person name="Smolyakov D."/>
            <person name="Rudenko T.S."/>
            <person name="Mardanov A.V."/>
            <person name="Beletsky A.V."/>
            <person name="Markov N.D."/>
            <person name="Fomenkov A.I."/>
            <person name="Roberts R.J."/>
            <person name="Karnachuk O.V."/>
            <person name="Novikov A."/>
            <person name="Grabovich M.Y."/>
        </authorList>
    </citation>
    <scope>NUCLEOTIDE SEQUENCE</scope>
    <source>
        <strain evidence="1">A1</strain>
    </source>
</reference>
<dbReference type="RefSeq" id="WP_210217769.1">
    <property type="nucleotide sequence ID" value="NZ_CP072793.1"/>
</dbReference>
<gene>
    <name evidence="1" type="ORF">J9260_10705</name>
</gene>
<keyword evidence="2" id="KW-1185">Reference proteome</keyword>
<protein>
    <submittedName>
        <fullName evidence="1">Uncharacterized protein</fullName>
    </submittedName>
</protein>
<organism evidence="1 2">
    <name type="scientific">Thiothrix unzii</name>
    <dbReference type="NCBI Taxonomy" id="111769"/>
    <lineage>
        <taxon>Bacteria</taxon>
        <taxon>Pseudomonadati</taxon>
        <taxon>Pseudomonadota</taxon>
        <taxon>Gammaproteobacteria</taxon>
        <taxon>Thiotrichales</taxon>
        <taxon>Thiotrichaceae</taxon>
        <taxon>Thiothrix</taxon>
    </lineage>
</organism>
<name>A0A975F6D8_9GAMM</name>
<sequence length="126" mass="14630">MTNNKYSASLMNNTKWREVLLLTSHFYPTFEVAYTEREKFQSARSPEPKMLKTTYIDDPGIAGGPAEYKDIYAVRFPIFHNIRNPITGVTTKNKSIYEEFILALKSLGSIPITEIDEYIYIFGYQR</sequence>
<dbReference type="AlphaFoldDB" id="A0A975F6D8"/>
<evidence type="ECO:0000313" key="1">
    <source>
        <dbReference type="EMBL" id="QTR52211.1"/>
    </source>
</evidence>
<dbReference type="EMBL" id="CP072793">
    <property type="protein sequence ID" value="QTR52211.1"/>
    <property type="molecule type" value="Genomic_DNA"/>
</dbReference>